<keyword evidence="3" id="KW-0862">Zinc</keyword>
<evidence type="ECO:0000256" key="2">
    <source>
        <dbReference type="ARBA" id="ARBA00022771"/>
    </source>
</evidence>
<dbReference type="Proteomes" id="UP001642464">
    <property type="component" value="Unassembled WGS sequence"/>
</dbReference>
<keyword evidence="8" id="KW-1185">Reference proteome</keyword>
<evidence type="ECO:0000256" key="3">
    <source>
        <dbReference type="ARBA" id="ARBA00022833"/>
    </source>
</evidence>
<dbReference type="EMBL" id="CAXAMM010010746">
    <property type="protein sequence ID" value="CAK9024105.1"/>
    <property type="molecule type" value="Genomic_DNA"/>
</dbReference>
<proteinExistence type="predicted"/>
<evidence type="ECO:0000313" key="7">
    <source>
        <dbReference type="EMBL" id="CAK9024105.1"/>
    </source>
</evidence>
<protein>
    <submittedName>
        <fullName evidence="7">RanBP2-type domain-containing protein</fullName>
    </submittedName>
</protein>
<feature type="domain" description="RanBP2-type" evidence="6">
    <location>
        <begin position="66"/>
        <end position="95"/>
    </location>
</feature>
<dbReference type="InterPro" id="IPR036443">
    <property type="entry name" value="Znf_RanBP2_sf"/>
</dbReference>
<reference evidence="7 8" key="1">
    <citation type="submission" date="2024-02" db="EMBL/GenBank/DDBJ databases">
        <authorList>
            <person name="Chen Y."/>
            <person name="Shah S."/>
            <person name="Dougan E. K."/>
            <person name="Thang M."/>
            <person name="Chan C."/>
        </authorList>
    </citation>
    <scope>NUCLEOTIDE SEQUENCE [LARGE SCALE GENOMIC DNA]</scope>
</reference>
<evidence type="ECO:0000256" key="5">
    <source>
        <dbReference type="SAM" id="MobiDB-lite"/>
    </source>
</evidence>
<dbReference type="SUPFAM" id="SSF90209">
    <property type="entry name" value="Ran binding protein zinc finger-like"/>
    <property type="match status" value="1"/>
</dbReference>
<keyword evidence="2 4" id="KW-0863">Zinc-finger</keyword>
<sequence>MGAIDICDSEEADAVQAEEDGALARKRAAIRKRRQAAAASAEAVGSTEEPKVEASAPAALSLLELPTGPWECAFCAESNGEKRLKCNNCLKPRPGTEELHISAPKAAPLAPMPANSGRRKRGRGWDDWEEQAQKAAAEASAQNAHLMKDVVNSWKPTVEQLKAMTVAELGPVCKSWKISIEPKDYMRDVMLSKALKVIHGVES</sequence>
<evidence type="ECO:0000313" key="8">
    <source>
        <dbReference type="Proteomes" id="UP001642464"/>
    </source>
</evidence>
<dbReference type="InterPro" id="IPR001876">
    <property type="entry name" value="Znf_RanBP2"/>
</dbReference>
<comment type="caution">
    <text evidence="7">The sequence shown here is derived from an EMBL/GenBank/DDBJ whole genome shotgun (WGS) entry which is preliminary data.</text>
</comment>
<gene>
    <name evidence="7" type="ORF">SCF082_LOCUS16474</name>
</gene>
<feature type="region of interest" description="Disordered" evidence="5">
    <location>
        <begin position="107"/>
        <end position="126"/>
    </location>
</feature>
<dbReference type="PROSITE" id="PS50199">
    <property type="entry name" value="ZF_RANBP2_2"/>
    <property type="match status" value="1"/>
</dbReference>
<evidence type="ECO:0000256" key="1">
    <source>
        <dbReference type="ARBA" id="ARBA00022723"/>
    </source>
</evidence>
<organism evidence="7 8">
    <name type="scientific">Durusdinium trenchii</name>
    <dbReference type="NCBI Taxonomy" id="1381693"/>
    <lineage>
        <taxon>Eukaryota</taxon>
        <taxon>Sar</taxon>
        <taxon>Alveolata</taxon>
        <taxon>Dinophyceae</taxon>
        <taxon>Suessiales</taxon>
        <taxon>Symbiodiniaceae</taxon>
        <taxon>Durusdinium</taxon>
    </lineage>
</organism>
<name>A0ABP0KBC7_9DINO</name>
<accession>A0ABP0KBC7</accession>
<evidence type="ECO:0000259" key="6">
    <source>
        <dbReference type="PROSITE" id="PS50199"/>
    </source>
</evidence>
<keyword evidence="1" id="KW-0479">Metal-binding</keyword>
<dbReference type="PROSITE" id="PS01358">
    <property type="entry name" value="ZF_RANBP2_1"/>
    <property type="match status" value="1"/>
</dbReference>
<evidence type="ECO:0000256" key="4">
    <source>
        <dbReference type="PROSITE-ProRule" id="PRU00322"/>
    </source>
</evidence>